<evidence type="ECO:0000256" key="5">
    <source>
        <dbReference type="ARBA" id="ARBA00022857"/>
    </source>
</evidence>
<evidence type="ECO:0000313" key="12">
    <source>
        <dbReference type="Proteomes" id="UP000762676"/>
    </source>
</evidence>
<dbReference type="GO" id="GO:0004312">
    <property type="term" value="F:fatty acid synthase activity"/>
    <property type="evidence" value="ECO:0007669"/>
    <property type="project" value="TreeGrafter"/>
</dbReference>
<evidence type="ECO:0000256" key="9">
    <source>
        <dbReference type="ARBA" id="ARBA00023268"/>
    </source>
</evidence>
<dbReference type="Pfam" id="PF21149">
    <property type="entry name" value="FAS_pseudo-KR"/>
    <property type="match status" value="1"/>
</dbReference>
<keyword evidence="7" id="KW-0443">Lipid metabolism</keyword>
<evidence type="ECO:0000256" key="6">
    <source>
        <dbReference type="ARBA" id="ARBA00023002"/>
    </source>
</evidence>
<keyword evidence="12" id="KW-1185">Reference proteome</keyword>
<keyword evidence="5" id="KW-0521">NADP</keyword>
<dbReference type="InterPro" id="IPR057326">
    <property type="entry name" value="KR_dom"/>
</dbReference>
<dbReference type="InterPro" id="IPR050091">
    <property type="entry name" value="PKS_NRPS_Biosynth_Enz"/>
</dbReference>
<dbReference type="AlphaFoldDB" id="A0AAV4G992"/>
<gene>
    <name evidence="11" type="ORF">ElyMa_002342900</name>
</gene>
<dbReference type="SUPFAM" id="SSF51735">
    <property type="entry name" value="NAD(P)-binding Rossmann-fold domains"/>
    <property type="match status" value="1"/>
</dbReference>
<protein>
    <submittedName>
        <fullName evidence="11">Fatty acid synthase-like</fullName>
    </submittedName>
</protein>
<dbReference type="InterPro" id="IPR036291">
    <property type="entry name" value="NAD(P)-bd_dom_sf"/>
</dbReference>
<dbReference type="Gene3D" id="3.90.180.10">
    <property type="entry name" value="Medium-chain alcohol dehydrogenases, catalytic domain"/>
    <property type="match status" value="2"/>
</dbReference>
<dbReference type="SMART" id="SM00823">
    <property type="entry name" value="PKS_PP"/>
    <property type="match status" value="1"/>
</dbReference>
<dbReference type="InterPro" id="IPR029063">
    <property type="entry name" value="SAM-dependent_MTases_sf"/>
</dbReference>
<dbReference type="CDD" id="cd05195">
    <property type="entry name" value="enoyl_red"/>
    <property type="match status" value="1"/>
</dbReference>
<dbReference type="InterPro" id="IPR036736">
    <property type="entry name" value="ACP-like_sf"/>
</dbReference>
<dbReference type="SUPFAM" id="SSF50129">
    <property type="entry name" value="GroES-like"/>
    <property type="match status" value="1"/>
</dbReference>
<keyword evidence="4" id="KW-0276">Fatty acid metabolism</keyword>
<dbReference type="InterPro" id="IPR011032">
    <property type="entry name" value="GroES-like_sf"/>
</dbReference>
<dbReference type="Proteomes" id="UP000762676">
    <property type="component" value="Unassembled WGS sequence"/>
</dbReference>
<dbReference type="Gene3D" id="3.40.50.720">
    <property type="entry name" value="NAD(P)-binding Rossmann-like Domain"/>
    <property type="match status" value="2"/>
</dbReference>
<evidence type="ECO:0000256" key="1">
    <source>
        <dbReference type="ARBA" id="ARBA00022450"/>
    </source>
</evidence>
<proteinExistence type="predicted"/>
<evidence type="ECO:0000256" key="3">
    <source>
        <dbReference type="ARBA" id="ARBA00022553"/>
    </source>
</evidence>
<dbReference type="PANTHER" id="PTHR43775:SF7">
    <property type="entry name" value="FATTY ACID SYNTHASE"/>
    <property type="match status" value="1"/>
</dbReference>
<dbReference type="SUPFAM" id="SSF47336">
    <property type="entry name" value="ACP-like"/>
    <property type="match status" value="1"/>
</dbReference>
<dbReference type="SMART" id="SM00829">
    <property type="entry name" value="PKS_ER"/>
    <property type="match status" value="1"/>
</dbReference>
<keyword evidence="8" id="KW-0275">Fatty acid biosynthesis</keyword>
<reference evidence="11 12" key="1">
    <citation type="journal article" date="2021" name="Elife">
        <title>Chloroplast acquisition without the gene transfer in kleptoplastic sea slugs, Plakobranchus ocellatus.</title>
        <authorList>
            <person name="Maeda T."/>
            <person name="Takahashi S."/>
            <person name="Yoshida T."/>
            <person name="Shimamura S."/>
            <person name="Takaki Y."/>
            <person name="Nagai Y."/>
            <person name="Toyoda A."/>
            <person name="Suzuki Y."/>
            <person name="Arimoto A."/>
            <person name="Ishii H."/>
            <person name="Satoh N."/>
            <person name="Nishiyama T."/>
            <person name="Hasebe M."/>
            <person name="Maruyama T."/>
            <person name="Minagawa J."/>
            <person name="Obokata J."/>
            <person name="Shigenobu S."/>
        </authorList>
    </citation>
    <scope>NUCLEOTIDE SEQUENCE [LARGE SCALE GENOMIC DNA]</scope>
</reference>
<keyword evidence="1" id="KW-0596">Phosphopantetheine</keyword>
<dbReference type="Gene3D" id="3.40.50.150">
    <property type="entry name" value="Vaccinia Virus protein VP39"/>
    <property type="match status" value="1"/>
</dbReference>
<dbReference type="SUPFAM" id="SSF53335">
    <property type="entry name" value="S-adenosyl-L-methionine-dependent methyltransferases"/>
    <property type="match status" value="1"/>
</dbReference>
<evidence type="ECO:0000313" key="11">
    <source>
        <dbReference type="EMBL" id="GFR81558.1"/>
    </source>
</evidence>
<dbReference type="Pfam" id="PF00550">
    <property type="entry name" value="PP-binding"/>
    <property type="match status" value="1"/>
</dbReference>
<keyword evidence="2" id="KW-0444">Lipid biosynthesis</keyword>
<dbReference type="Pfam" id="PF08659">
    <property type="entry name" value="KR"/>
    <property type="match status" value="1"/>
</dbReference>
<dbReference type="InterPro" id="IPR009081">
    <property type="entry name" value="PP-bd_ACP"/>
</dbReference>
<evidence type="ECO:0000259" key="10">
    <source>
        <dbReference type="PROSITE" id="PS50075"/>
    </source>
</evidence>
<keyword evidence="9" id="KW-0511">Multifunctional enzyme</keyword>
<evidence type="ECO:0000256" key="8">
    <source>
        <dbReference type="ARBA" id="ARBA00023160"/>
    </source>
</evidence>
<evidence type="ECO:0000256" key="7">
    <source>
        <dbReference type="ARBA" id="ARBA00023098"/>
    </source>
</evidence>
<dbReference type="SMART" id="SM00822">
    <property type="entry name" value="PKS_KR"/>
    <property type="match status" value="1"/>
</dbReference>
<dbReference type="EMBL" id="BMAT01004840">
    <property type="protein sequence ID" value="GFR81558.1"/>
    <property type="molecule type" value="Genomic_DNA"/>
</dbReference>
<dbReference type="Gene3D" id="3.10.129.110">
    <property type="entry name" value="Polyketide synthase dehydratase"/>
    <property type="match status" value="1"/>
</dbReference>
<organism evidence="11 12">
    <name type="scientific">Elysia marginata</name>
    <dbReference type="NCBI Taxonomy" id="1093978"/>
    <lineage>
        <taxon>Eukaryota</taxon>
        <taxon>Metazoa</taxon>
        <taxon>Spiralia</taxon>
        <taxon>Lophotrochozoa</taxon>
        <taxon>Mollusca</taxon>
        <taxon>Gastropoda</taxon>
        <taxon>Heterobranchia</taxon>
        <taxon>Euthyneura</taxon>
        <taxon>Panpulmonata</taxon>
        <taxon>Sacoglossa</taxon>
        <taxon>Placobranchoidea</taxon>
        <taxon>Plakobranchidae</taxon>
        <taxon>Elysia</taxon>
    </lineage>
</organism>
<dbReference type="InterPro" id="IPR020843">
    <property type="entry name" value="ER"/>
</dbReference>
<sequence length="1197" mass="133160">MPITGEFQVRDGESLLSSGVITSSDDTLLETDQHTKKGSVLEGKPDTEVINVNEVYRELILRGYEYGPFFQGIRRASVDSRDTDIRWDGRWISYLDTVLQMCLLSRPGTHQSLPVLLESVIIDPRVHPAQPAEGTEEFETIPGSWDPVLDIVAAGGVEIRGSHTIRSSRRLTHNSPNVEEYTFAPYMDPSPSERSAPVVSKALMNYSDACFEFSRQGMKRWLAEDKDNLLPNKQEIVEALEMANKIASTPETASNYASAKATLEALVKSKNGHGLPNHGVFEMLDMTFSEPLQGDYWETLRKKLHVVRSYLWDDPIIAAMESPDIIKFVLETVADNVPQQVVEILEVGAARGSYYRQAIPKALDYLSVKDWRYTIADKFFVEDAVDYPVKILQFDPLDPANFPEAQNESCDLLVLKWTLHMEVDLDEAITGFSKMIKPGGFLLVEENVERLPTLFPIKAIVSASLGGHGGPEGDRSFGCFYTDAQWTAFFKRHGFEQVMHRHDGFSASLFLLRKPLVPITPPVIVNVDDLQCSWLEEVQARCAELRDSPKDARLWLVAKTELSGILGFFRSLTWEVGIDKLRCIQICDSSPGSKLPEITADSADFKELVRKDMAYNIYKNGKWGSYRGFVVPEAVRQKERESNFVYADWLSAGDISSLHWFNSPLKIGHHNGMLGSKLAQQLETETCYIYYAGLNLRDVMLANGTIQRDILPDETFFKEGVLGIEFSGRKSSGKRVMGLCPPPALASSVQCPVSSLWTVPDHWTLEEAATVPLAYATAYYCLVVVGGLQKGKTVFIHAGTSTVGQGPEWTQLYDLVQTGIQSGVVKPLKRAVFGMDKIVDAFKTVEAQKETAKVLVKIRDEEAQKLCQTPKTSFSAVHRTCFDPTKSYVLVGGMGGMGLETAHWMVLRGAKKILLTSRSGIRTGYQARKISFLRQLGVDIEVLAISLNNRKSADELLQHALKMGPVGGIFNIATALHDDNFSDFTRDVFVKALDSKVTTSLLLDEISREKPVRDTLDHFVMYSSIVASHGHMGQTNYAFGNSVLEKICERRKRDGLPATVPQWASIADVGIVAQMGNQVIITRKFPQRFFNVLNVFDYMMSSAAVVTTSYVLIERSMIAAGGEESMVDQVLKAVGKILGIKNVSTVDGDKEFIDMGVDSLMSVEIKQALERDVDLVISTKDIQLMTFNGLKSLIEGN</sequence>
<dbReference type="InterPro" id="IPR042104">
    <property type="entry name" value="PKS_dehydratase_sf"/>
</dbReference>
<name>A0AAV4G992_9GAST</name>
<comment type="caution">
    <text evidence="11">The sequence shown here is derived from an EMBL/GenBank/DDBJ whole genome shotgun (WGS) entry which is preliminary data.</text>
</comment>
<dbReference type="Gene3D" id="1.10.1200.10">
    <property type="entry name" value="ACP-like"/>
    <property type="match status" value="1"/>
</dbReference>
<feature type="domain" description="Carrier" evidence="10">
    <location>
        <begin position="1124"/>
        <end position="1197"/>
    </location>
</feature>
<dbReference type="PROSITE" id="PS50075">
    <property type="entry name" value="CARRIER"/>
    <property type="match status" value="1"/>
</dbReference>
<accession>A0AAV4G992</accession>
<dbReference type="InterPro" id="IPR013968">
    <property type="entry name" value="PKS_KR"/>
</dbReference>
<dbReference type="PANTHER" id="PTHR43775">
    <property type="entry name" value="FATTY ACID SYNTHASE"/>
    <property type="match status" value="1"/>
</dbReference>
<keyword evidence="3" id="KW-0597">Phosphoprotein</keyword>
<dbReference type="GO" id="GO:0006633">
    <property type="term" value="P:fatty acid biosynthetic process"/>
    <property type="evidence" value="ECO:0007669"/>
    <property type="project" value="UniProtKB-KW"/>
</dbReference>
<dbReference type="InterPro" id="IPR020806">
    <property type="entry name" value="PKS_PP-bd"/>
</dbReference>
<evidence type="ECO:0000256" key="2">
    <source>
        <dbReference type="ARBA" id="ARBA00022516"/>
    </source>
</evidence>
<keyword evidence="6" id="KW-0560">Oxidoreductase</keyword>
<dbReference type="InterPro" id="IPR049391">
    <property type="entry name" value="FAS_pseudo-KR"/>
</dbReference>
<evidence type="ECO:0000256" key="4">
    <source>
        <dbReference type="ARBA" id="ARBA00022832"/>
    </source>
</evidence>
<dbReference type="GO" id="GO:0031177">
    <property type="term" value="F:phosphopantetheine binding"/>
    <property type="evidence" value="ECO:0007669"/>
    <property type="project" value="InterPro"/>
</dbReference>
<dbReference type="GO" id="GO:0016491">
    <property type="term" value="F:oxidoreductase activity"/>
    <property type="evidence" value="ECO:0007669"/>
    <property type="project" value="UniProtKB-KW"/>
</dbReference>